<organism evidence="2 3">
    <name type="scientific">Paenibacillus dokdonensis</name>
    <dbReference type="NCBI Taxonomy" id="2567944"/>
    <lineage>
        <taxon>Bacteria</taxon>
        <taxon>Bacillati</taxon>
        <taxon>Bacillota</taxon>
        <taxon>Bacilli</taxon>
        <taxon>Bacillales</taxon>
        <taxon>Paenibacillaceae</taxon>
        <taxon>Paenibacillus</taxon>
    </lineage>
</organism>
<gene>
    <name evidence="2" type="ORF">P4H66_22585</name>
</gene>
<dbReference type="Proteomes" id="UP001344632">
    <property type="component" value="Unassembled WGS sequence"/>
</dbReference>
<accession>A0ABU6GTQ8</accession>
<proteinExistence type="predicted"/>
<evidence type="ECO:0000313" key="3">
    <source>
        <dbReference type="Proteomes" id="UP001344632"/>
    </source>
</evidence>
<evidence type="ECO:0008006" key="4">
    <source>
        <dbReference type="Google" id="ProtNLM"/>
    </source>
</evidence>
<keyword evidence="1" id="KW-0472">Membrane</keyword>
<name>A0ABU6GTQ8_9BACL</name>
<feature type="transmembrane region" description="Helical" evidence="1">
    <location>
        <begin position="43"/>
        <end position="65"/>
    </location>
</feature>
<evidence type="ECO:0000313" key="2">
    <source>
        <dbReference type="EMBL" id="MEC0242603.1"/>
    </source>
</evidence>
<keyword evidence="3" id="KW-1185">Reference proteome</keyword>
<evidence type="ECO:0000256" key="1">
    <source>
        <dbReference type="SAM" id="Phobius"/>
    </source>
</evidence>
<protein>
    <recommendedName>
        <fullName evidence="4">Protein-export membrane protein SecG</fullName>
    </recommendedName>
</protein>
<dbReference type="EMBL" id="JARLKZ010000016">
    <property type="protein sequence ID" value="MEC0242603.1"/>
    <property type="molecule type" value="Genomic_DNA"/>
</dbReference>
<comment type="caution">
    <text evidence="2">The sequence shown here is derived from an EMBL/GenBank/DDBJ whole genome shotgun (WGS) entry which is preliminary data.</text>
</comment>
<keyword evidence="1" id="KW-1133">Transmembrane helix</keyword>
<reference evidence="2 3" key="1">
    <citation type="submission" date="2023-03" db="EMBL/GenBank/DDBJ databases">
        <title>Bacillus Genome Sequencing.</title>
        <authorList>
            <person name="Dunlap C."/>
        </authorList>
    </citation>
    <scope>NUCLEOTIDE SEQUENCE [LARGE SCALE GENOMIC DNA]</scope>
    <source>
        <strain evidence="2 3">BD-525</strain>
    </source>
</reference>
<dbReference type="RefSeq" id="WP_326090373.1">
    <property type="nucleotide sequence ID" value="NZ_JARLKZ010000016.1"/>
</dbReference>
<sequence>MLWLMVLAVIVMIVGFIATMMIGESKENKKENSNYFKFTGKKWMHLSWIYVLCTVMLAIIMIVVWKK</sequence>
<feature type="transmembrane region" description="Helical" evidence="1">
    <location>
        <begin position="6"/>
        <end position="23"/>
    </location>
</feature>
<keyword evidence="1" id="KW-0812">Transmembrane</keyword>